<evidence type="ECO:0000256" key="1">
    <source>
        <dbReference type="ARBA" id="ARBA00005791"/>
    </source>
</evidence>
<dbReference type="Pfam" id="PF13462">
    <property type="entry name" value="Thioredoxin_4"/>
    <property type="match status" value="1"/>
</dbReference>
<keyword evidence="4" id="KW-1015">Disulfide bond</keyword>
<dbReference type="PANTHER" id="PTHR13887">
    <property type="entry name" value="GLUTATHIONE S-TRANSFERASE KAPPA"/>
    <property type="match status" value="1"/>
</dbReference>
<gene>
    <name evidence="8" type="ORF">MPLG2_0582</name>
</gene>
<feature type="transmembrane region" description="Helical" evidence="6">
    <location>
        <begin position="25"/>
        <end position="46"/>
    </location>
</feature>
<evidence type="ECO:0000256" key="2">
    <source>
        <dbReference type="ARBA" id="ARBA00022729"/>
    </source>
</evidence>
<name>A0A2N9JDN6_9ACTN</name>
<comment type="similarity">
    <text evidence="1">Belongs to the thioredoxin family. DsbA subfamily.</text>
</comment>
<dbReference type="Gene3D" id="3.40.30.10">
    <property type="entry name" value="Glutaredoxin"/>
    <property type="match status" value="1"/>
</dbReference>
<dbReference type="InterPro" id="IPR036249">
    <property type="entry name" value="Thioredoxin-like_sf"/>
</dbReference>
<dbReference type="AlphaFoldDB" id="A0A2N9JDN6"/>
<organism evidence="8 9">
    <name type="scientific">Micropruina glycogenica</name>
    <dbReference type="NCBI Taxonomy" id="75385"/>
    <lineage>
        <taxon>Bacteria</taxon>
        <taxon>Bacillati</taxon>
        <taxon>Actinomycetota</taxon>
        <taxon>Actinomycetes</taxon>
        <taxon>Propionibacteriales</taxon>
        <taxon>Nocardioidaceae</taxon>
        <taxon>Micropruina</taxon>
    </lineage>
</organism>
<evidence type="ECO:0000256" key="6">
    <source>
        <dbReference type="SAM" id="Phobius"/>
    </source>
</evidence>
<keyword evidence="9" id="KW-1185">Reference proteome</keyword>
<keyword evidence="6" id="KW-0812">Transmembrane</keyword>
<proteinExistence type="inferred from homology"/>
<dbReference type="SUPFAM" id="SSF52833">
    <property type="entry name" value="Thioredoxin-like"/>
    <property type="match status" value="1"/>
</dbReference>
<feature type="domain" description="Thioredoxin-like fold" evidence="7">
    <location>
        <begin position="86"/>
        <end position="236"/>
    </location>
</feature>
<keyword evidence="6" id="KW-1133">Transmembrane helix</keyword>
<dbReference type="CDD" id="cd02972">
    <property type="entry name" value="DsbA_family"/>
    <property type="match status" value="1"/>
</dbReference>
<dbReference type="InterPro" id="IPR012336">
    <property type="entry name" value="Thioredoxin-like_fold"/>
</dbReference>
<protein>
    <submittedName>
        <fullName evidence="8">Putative membrane protein</fullName>
    </submittedName>
</protein>
<sequence>MTQSRREALRRQQEAQARAKRLQRIILVAAIVLGLVVIGVVGTIVVSQLNKGGTAAGTNSSVPVNATSDASGIVVNPGTFKDGVPKVEVFLDYQCPVCKQFETQFGTTLDDMATKGEIQLIYRTMTFLDNNLRNDSSLKAGIAAACADNAGAYSAYHNAIFAGQPTNEGTGYTTQQLRVDFAGTAGITGDKLTGFQQCYDSRTTQSFVEGTNEKAAADGVNSTPTIMVNGTKLDNNTIFTQGTDAFRQTVMTTKGNG</sequence>
<dbReference type="EMBL" id="LT985188">
    <property type="protein sequence ID" value="SPD85618.1"/>
    <property type="molecule type" value="Genomic_DNA"/>
</dbReference>
<evidence type="ECO:0000313" key="8">
    <source>
        <dbReference type="EMBL" id="SPD85618.1"/>
    </source>
</evidence>
<reference evidence="8 9" key="1">
    <citation type="submission" date="2018-02" db="EMBL/GenBank/DDBJ databases">
        <authorList>
            <person name="Cohen D.B."/>
            <person name="Kent A.D."/>
        </authorList>
    </citation>
    <scope>NUCLEOTIDE SEQUENCE [LARGE SCALE GENOMIC DNA]</scope>
    <source>
        <strain evidence="8">1</strain>
    </source>
</reference>
<dbReference type="KEGG" id="mgg:MPLG2_0582"/>
<evidence type="ECO:0000256" key="4">
    <source>
        <dbReference type="ARBA" id="ARBA00023157"/>
    </source>
</evidence>
<evidence type="ECO:0000259" key="7">
    <source>
        <dbReference type="Pfam" id="PF13462"/>
    </source>
</evidence>
<dbReference type="PANTHER" id="PTHR13887:SF14">
    <property type="entry name" value="DISULFIDE BOND FORMATION PROTEIN D"/>
    <property type="match status" value="1"/>
</dbReference>
<keyword evidence="6" id="KW-0472">Membrane</keyword>
<keyword evidence="3" id="KW-0560">Oxidoreductase</keyword>
<dbReference type="Proteomes" id="UP000238164">
    <property type="component" value="Chromosome 1"/>
</dbReference>
<keyword evidence="5" id="KW-0676">Redox-active center</keyword>
<accession>A0A2N9JDN6</accession>
<dbReference type="GO" id="GO:0016491">
    <property type="term" value="F:oxidoreductase activity"/>
    <property type="evidence" value="ECO:0007669"/>
    <property type="project" value="UniProtKB-KW"/>
</dbReference>
<keyword evidence="2" id="KW-0732">Signal</keyword>
<evidence type="ECO:0000313" key="9">
    <source>
        <dbReference type="Proteomes" id="UP000238164"/>
    </source>
</evidence>
<evidence type="ECO:0000256" key="5">
    <source>
        <dbReference type="ARBA" id="ARBA00023284"/>
    </source>
</evidence>
<dbReference type="RefSeq" id="WP_105184808.1">
    <property type="nucleotide sequence ID" value="NZ_BAAAGO010000042.1"/>
</dbReference>
<evidence type="ECO:0000256" key="3">
    <source>
        <dbReference type="ARBA" id="ARBA00023002"/>
    </source>
</evidence>
<dbReference type="OrthoDB" id="117402at2"/>